<dbReference type="InterPro" id="IPR018860">
    <property type="entry name" value="APC_suCDC26"/>
</dbReference>
<evidence type="ECO:0000313" key="3">
    <source>
        <dbReference type="EMBL" id="ESZ89602.1"/>
    </source>
</evidence>
<feature type="compositionally biased region" description="Basic and acidic residues" evidence="2">
    <location>
        <begin position="109"/>
        <end position="150"/>
    </location>
</feature>
<keyword evidence="4" id="KW-1185">Reference proteome</keyword>
<dbReference type="Proteomes" id="UP000019487">
    <property type="component" value="Unassembled WGS sequence"/>
</dbReference>
<keyword evidence="1" id="KW-0833">Ubl conjugation pathway</keyword>
<evidence type="ECO:0000313" key="4">
    <source>
        <dbReference type="Proteomes" id="UP000019487"/>
    </source>
</evidence>
<feature type="region of interest" description="Disordered" evidence="2">
    <location>
        <begin position="76"/>
        <end position="158"/>
    </location>
</feature>
<dbReference type="HOGENOM" id="CLU_1759903_0_0_1"/>
<accession>W9BYC9</accession>
<proteinExistence type="predicted"/>
<evidence type="ECO:0000256" key="1">
    <source>
        <dbReference type="ARBA" id="ARBA00022786"/>
    </source>
</evidence>
<gene>
    <name evidence="3" type="ORF">SBOR_10014</name>
</gene>
<dbReference type="GO" id="GO:0005680">
    <property type="term" value="C:anaphase-promoting complex"/>
    <property type="evidence" value="ECO:0007669"/>
    <property type="project" value="InterPro"/>
</dbReference>
<dbReference type="Pfam" id="PF10471">
    <property type="entry name" value="ANAPC_CDC26"/>
    <property type="match status" value="1"/>
</dbReference>
<dbReference type="GO" id="GO:0031145">
    <property type="term" value="P:anaphase-promoting complex-dependent catabolic process"/>
    <property type="evidence" value="ECO:0007669"/>
    <property type="project" value="InterPro"/>
</dbReference>
<feature type="compositionally biased region" description="Gly residues" evidence="2">
    <location>
        <begin position="79"/>
        <end position="91"/>
    </location>
</feature>
<name>W9BYC9_SCLBF</name>
<evidence type="ECO:0008006" key="5">
    <source>
        <dbReference type="Google" id="ProtNLM"/>
    </source>
</evidence>
<dbReference type="OrthoDB" id="3564330at2759"/>
<feature type="compositionally biased region" description="Basic and acidic residues" evidence="2">
    <location>
        <begin position="20"/>
        <end position="40"/>
    </location>
</feature>
<organism evidence="3 4">
    <name type="scientific">Sclerotinia borealis (strain F-4128)</name>
    <dbReference type="NCBI Taxonomy" id="1432307"/>
    <lineage>
        <taxon>Eukaryota</taxon>
        <taxon>Fungi</taxon>
        <taxon>Dikarya</taxon>
        <taxon>Ascomycota</taxon>
        <taxon>Pezizomycotina</taxon>
        <taxon>Leotiomycetes</taxon>
        <taxon>Helotiales</taxon>
        <taxon>Sclerotiniaceae</taxon>
        <taxon>Sclerotinia</taxon>
    </lineage>
</organism>
<feature type="compositionally biased region" description="Acidic residues" evidence="2">
    <location>
        <begin position="92"/>
        <end position="108"/>
    </location>
</feature>
<sequence length="158" mass="18016">MLRRAPTSITLTTEDIAIYEDSRQAERNAEEDTRVKADAARRKKARERSEFGSIWGNNYREAQSLAAQIRVDNAREAHIGGGSGSGSGNGDGDGEGNTENELSEDEDVQMEREREERAREREREERARERDRSRVQEREARVQRSREDRLGLGGRRIG</sequence>
<feature type="region of interest" description="Disordered" evidence="2">
    <location>
        <begin position="20"/>
        <end position="50"/>
    </location>
</feature>
<evidence type="ECO:0000256" key="2">
    <source>
        <dbReference type="SAM" id="MobiDB-lite"/>
    </source>
</evidence>
<comment type="caution">
    <text evidence="3">The sequence shown here is derived from an EMBL/GenBank/DDBJ whole genome shotgun (WGS) entry which is preliminary data.</text>
</comment>
<reference evidence="3 4" key="1">
    <citation type="journal article" date="2014" name="Genome Announc.">
        <title>Draft genome sequence of Sclerotinia borealis, a psychrophilic plant pathogenic fungus.</title>
        <authorList>
            <person name="Mardanov A.V."/>
            <person name="Beletsky A.V."/>
            <person name="Kadnikov V.V."/>
            <person name="Ignatov A.N."/>
            <person name="Ravin N.V."/>
        </authorList>
    </citation>
    <scope>NUCLEOTIDE SEQUENCE [LARGE SCALE GENOMIC DNA]</scope>
    <source>
        <strain evidence="4">F-4157</strain>
    </source>
</reference>
<dbReference type="EMBL" id="AYSA01000855">
    <property type="protein sequence ID" value="ESZ89602.1"/>
    <property type="molecule type" value="Genomic_DNA"/>
</dbReference>
<dbReference type="AlphaFoldDB" id="W9BYC9"/>
<protein>
    <recommendedName>
        <fullName evidence="5">Anaphase-promoting complex, subunit CDC26</fullName>
    </recommendedName>
</protein>